<feature type="transmembrane region" description="Helical" evidence="1">
    <location>
        <begin position="57"/>
        <end position="78"/>
    </location>
</feature>
<reference evidence="2 3" key="1">
    <citation type="submission" date="2019-07" db="EMBL/GenBank/DDBJ databases">
        <authorList>
            <person name="Kim J."/>
        </authorList>
    </citation>
    <scope>NUCLEOTIDE SEQUENCE [LARGE SCALE GENOMIC DNA]</scope>
    <source>
        <strain evidence="3">dk17</strain>
    </source>
</reference>
<keyword evidence="1" id="KW-0472">Membrane</keyword>
<feature type="transmembrane region" description="Helical" evidence="1">
    <location>
        <begin position="26"/>
        <end position="45"/>
    </location>
</feature>
<comment type="caution">
    <text evidence="2">The sequence shown here is derived from an EMBL/GenBank/DDBJ whole genome shotgun (WGS) entry which is preliminary data.</text>
</comment>
<accession>A0A563UF85</accession>
<gene>
    <name evidence="2" type="ORF">FPZ43_09230</name>
</gene>
<dbReference type="Proteomes" id="UP000320042">
    <property type="component" value="Unassembled WGS sequence"/>
</dbReference>
<dbReference type="AlphaFoldDB" id="A0A563UF85"/>
<evidence type="ECO:0000256" key="1">
    <source>
        <dbReference type="SAM" id="Phobius"/>
    </source>
</evidence>
<organism evidence="2 3">
    <name type="scientific">Mucilaginibacter pallidiroseus</name>
    <dbReference type="NCBI Taxonomy" id="2599295"/>
    <lineage>
        <taxon>Bacteria</taxon>
        <taxon>Pseudomonadati</taxon>
        <taxon>Bacteroidota</taxon>
        <taxon>Sphingobacteriia</taxon>
        <taxon>Sphingobacteriales</taxon>
        <taxon>Sphingobacteriaceae</taxon>
        <taxon>Mucilaginibacter</taxon>
    </lineage>
</organism>
<proteinExistence type="predicted"/>
<keyword evidence="1" id="KW-0812">Transmembrane</keyword>
<protein>
    <submittedName>
        <fullName evidence="2">Uncharacterized protein</fullName>
    </submittedName>
</protein>
<dbReference type="EMBL" id="VOEJ01000003">
    <property type="protein sequence ID" value="TWR30018.1"/>
    <property type="molecule type" value="Genomic_DNA"/>
</dbReference>
<name>A0A563UF85_9SPHI</name>
<evidence type="ECO:0000313" key="3">
    <source>
        <dbReference type="Proteomes" id="UP000320042"/>
    </source>
</evidence>
<evidence type="ECO:0000313" key="2">
    <source>
        <dbReference type="EMBL" id="TWR30018.1"/>
    </source>
</evidence>
<feature type="transmembrane region" description="Helical" evidence="1">
    <location>
        <begin position="98"/>
        <end position="122"/>
    </location>
</feature>
<keyword evidence="1" id="KW-1133">Transmembrane helix</keyword>
<sequence>MYLYKFAFVKVYTFIKLFGTSDSNSGAITFSVLMATVYINLLTICNAIQLLMGTNKFIGYVDFTCLMLLFAIDYKYSLHTLTWNVPAPDKTSTQNNSLTGYLIVLFYITLSAWLLIITRGLLAAL</sequence>
<keyword evidence="3" id="KW-1185">Reference proteome</keyword>
<dbReference type="RefSeq" id="WP_146381579.1">
    <property type="nucleotide sequence ID" value="NZ_VOEJ01000003.1"/>
</dbReference>